<reference evidence="1 2" key="1">
    <citation type="submission" date="2024-09" db="EMBL/GenBank/DDBJ databases">
        <authorList>
            <person name="Sun Q."/>
            <person name="Mori K."/>
        </authorList>
    </citation>
    <scope>NUCLEOTIDE SEQUENCE [LARGE SCALE GENOMIC DNA]</scope>
    <source>
        <strain evidence="1 2">KCTC 22789</strain>
    </source>
</reference>
<dbReference type="RefSeq" id="WP_377697456.1">
    <property type="nucleotide sequence ID" value="NZ_JBHLWE010000009.1"/>
</dbReference>
<name>A0ABV6I0L5_9RHOB</name>
<sequence length="197" mass="21827">MSKKRERAGKLRKETEALVGAMSSLSEREKYLVSLEAWARMLLGELQERRLSQAAVSLDLLSSISSAHDGGLRHSDLRDAYPVKAWREDTVEVPRAWVNSLVEGWRKYRLAGPETNLGEVLGVEGGGQGQQPARVAFNNLRQDVHRYNAVSIEQRAAALDGKFLSQEQARASVADSLGLSDDAVKRSVSKVRRKKGE</sequence>
<comment type="caution">
    <text evidence="1">The sequence shown here is derived from an EMBL/GenBank/DDBJ whole genome shotgun (WGS) entry which is preliminary data.</text>
</comment>
<dbReference type="EMBL" id="JBHLWE010000009">
    <property type="protein sequence ID" value="MFC0339773.1"/>
    <property type="molecule type" value="Genomic_DNA"/>
</dbReference>
<gene>
    <name evidence="1" type="ORF">ACFFII_03205</name>
</gene>
<accession>A0ABV6I0L5</accession>
<dbReference type="Proteomes" id="UP001589799">
    <property type="component" value="Unassembled WGS sequence"/>
</dbReference>
<evidence type="ECO:0000313" key="2">
    <source>
        <dbReference type="Proteomes" id="UP001589799"/>
    </source>
</evidence>
<proteinExistence type="predicted"/>
<evidence type="ECO:0000313" key="1">
    <source>
        <dbReference type="EMBL" id="MFC0339773.1"/>
    </source>
</evidence>
<organism evidence="1 2">
    <name type="scientific">Paracoccus niistensis</name>
    <dbReference type="NCBI Taxonomy" id="632935"/>
    <lineage>
        <taxon>Bacteria</taxon>
        <taxon>Pseudomonadati</taxon>
        <taxon>Pseudomonadota</taxon>
        <taxon>Alphaproteobacteria</taxon>
        <taxon>Rhodobacterales</taxon>
        <taxon>Paracoccaceae</taxon>
        <taxon>Paracoccus</taxon>
    </lineage>
</organism>
<keyword evidence="2" id="KW-1185">Reference proteome</keyword>
<protein>
    <submittedName>
        <fullName evidence="1">Uncharacterized protein</fullName>
    </submittedName>
</protein>